<dbReference type="PROSITE" id="PS00018">
    <property type="entry name" value="EF_HAND_1"/>
    <property type="match status" value="1"/>
</dbReference>
<dbReference type="GO" id="GO:0005509">
    <property type="term" value="F:calcium ion binding"/>
    <property type="evidence" value="ECO:0007669"/>
    <property type="project" value="InterPro"/>
</dbReference>
<dbReference type="InterPro" id="IPR011992">
    <property type="entry name" value="EF-hand-dom_pair"/>
</dbReference>
<sequence length="189" mass="20889">MDIMQFYQTPFEAAYSDLAKQRNLRKLEALFLEADSDGSGAMSFDEFREALRKPWIQRTFSSLGVQPHQSELVFRSMVKGKNKDELRIDAFIEGLTRLVGTSIDGTGRELDITMLKPTRAAKLKRQQTLESAWLPAAGQSMGSAGVGLGFGPVHLLPEDTIQRAFVHSAAAKALRPPNASTKTVRHSPD</sequence>
<evidence type="ECO:0000256" key="1">
    <source>
        <dbReference type="ARBA" id="ARBA00022837"/>
    </source>
</evidence>
<dbReference type="PROSITE" id="PS50222">
    <property type="entry name" value="EF_HAND_2"/>
    <property type="match status" value="1"/>
</dbReference>
<reference evidence="3" key="1">
    <citation type="submission" date="2021-01" db="EMBL/GenBank/DDBJ databases">
        <authorList>
            <person name="Corre E."/>
            <person name="Pelletier E."/>
            <person name="Niang G."/>
            <person name="Scheremetjew M."/>
            <person name="Finn R."/>
            <person name="Kale V."/>
            <person name="Holt S."/>
            <person name="Cochrane G."/>
            <person name="Meng A."/>
            <person name="Brown T."/>
            <person name="Cohen L."/>
        </authorList>
    </citation>
    <scope>NUCLEOTIDE SEQUENCE</scope>
    <source>
        <strain evidence="3">CCMP2222</strain>
    </source>
</reference>
<evidence type="ECO:0000313" key="3">
    <source>
        <dbReference type="EMBL" id="CAD9544706.1"/>
    </source>
</evidence>
<dbReference type="Pfam" id="PF00036">
    <property type="entry name" value="EF-hand_1"/>
    <property type="match status" value="1"/>
</dbReference>
<dbReference type="InterPro" id="IPR002048">
    <property type="entry name" value="EF_hand_dom"/>
</dbReference>
<keyword evidence="1" id="KW-0106">Calcium</keyword>
<name>A0A7S2JDC1_9DINO</name>
<dbReference type="Gene3D" id="1.10.238.10">
    <property type="entry name" value="EF-hand"/>
    <property type="match status" value="1"/>
</dbReference>
<dbReference type="SMART" id="SM00054">
    <property type="entry name" value="EFh"/>
    <property type="match status" value="1"/>
</dbReference>
<dbReference type="InterPro" id="IPR018247">
    <property type="entry name" value="EF_Hand_1_Ca_BS"/>
</dbReference>
<evidence type="ECO:0000259" key="2">
    <source>
        <dbReference type="PROSITE" id="PS50222"/>
    </source>
</evidence>
<dbReference type="AlphaFoldDB" id="A0A7S2JDC1"/>
<feature type="domain" description="EF-hand" evidence="2">
    <location>
        <begin position="22"/>
        <end position="57"/>
    </location>
</feature>
<protein>
    <recommendedName>
        <fullName evidence="2">EF-hand domain-containing protein</fullName>
    </recommendedName>
</protein>
<dbReference type="EMBL" id="HBGQ01102965">
    <property type="protein sequence ID" value="CAD9544706.1"/>
    <property type="molecule type" value="Transcribed_RNA"/>
</dbReference>
<accession>A0A7S2JDC1</accession>
<dbReference type="SUPFAM" id="SSF47473">
    <property type="entry name" value="EF-hand"/>
    <property type="match status" value="1"/>
</dbReference>
<gene>
    <name evidence="3" type="ORF">AAND1436_LOCUS49252</name>
</gene>
<organism evidence="3">
    <name type="scientific">Alexandrium andersonii</name>
    <dbReference type="NCBI Taxonomy" id="327968"/>
    <lineage>
        <taxon>Eukaryota</taxon>
        <taxon>Sar</taxon>
        <taxon>Alveolata</taxon>
        <taxon>Dinophyceae</taxon>
        <taxon>Gonyaulacales</taxon>
        <taxon>Pyrocystaceae</taxon>
        <taxon>Alexandrium</taxon>
    </lineage>
</organism>
<proteinExistence type="predicted"/>